<protein>
    <recommendedName>
        <fullName evidence="4">DUF3618 domain-containing protein</fullName>
    </recommendedName>
</protein>
<proteinExistence type="predicted"/>
<name>A0ABT0BFC5_9SPHN</name>
<dbReference type="Proteomes" id="UP001162881">
    <property type="component" value="Unassembled WGS sequence"/>
</dbReference>
<accession>A0ABT0BFC5</accession>
<evidence type="ECO:0000313" key="3">
    <source>
        <dbReference type="Proteomes" id="UP001162881"/>
    </source>
</evidence>
<dbReference type="RefSeq" id="WP_244021838.1">
    <property type="nucleotide sequence ID" value="NZ_JALHLF010000059.1"/>
</dbReference>
<dbReference type="EMBL" id="JALHLF010000059">
    <property type="protein sequence ID" value="MCJ2183748.1"/>
    <property type="molecule type" value="Genomic_DNA"/>
</dbReference>
<gene>
    <name evidence="2" type="ORF">MTR62_13760</name>
</gene>
<feature type="region of interest" description="Disordered" evidence="1">
    <location>
        <begin position="1"/>
        <end position="31"/>
    </location>
</feature>
<sequence>MTGKSQDRTLLALHGAPARSATDSSAKVDSADTATSLSARELLGPSPNPATNLAMADIALRTGSLLARRAVERALLGKAYSPRKANRILRGRTITEIMLHRTIARIAMRSVPGAILVGGSLVAKTLYDRRRARQARSEGQARLEKMARDGEND</sequence>
<evidence type="ECO:0000313" key="2">
    <source>
        <dbReference type="EMBL" id="MCJ2183748.1"/>
    </source>
</evidence>
<organism evidence="2 3">
    <name type="scientific">Novosphingobium organovorum</name>
    <dbReference type="NCBI Taxonomy" id="2930092"/>
    <lineage>
        <taxon>Bacteria</taxon>
        <taxon>Pseudomonadati</taxon>
        <taxon>Pseudomonadota</taxon>
        <taxon>Alphaproteobacteria</taxon>
        <taxon>Sphingomonadales</taxon>
        <taxon>Sphingomonadaceae</taxon>
        <taxon>Novosphingobium</taxon>
    </lineage>
</organism>
<comment type="caution">
    <text evidence="2">The sequence shown here is derived from an EMBL/GenBank/DDBJ whole genome shotgun (WGS) entry which is preliminary data.</text>
</comment>
<feature type="compositionally biased region" description="Polar residues" evidence="1">
    <location>
        <begin position="21"/>
        <end position="31"/>
    </location>
</feature>
<evidence type="ECO:0000256" key="1">
    <source>
        <dbReference type="SAM" id="MobiDB-lite"/>
    </source>
</evidence>
<reference evidence="2" key="1">
    <citation type="submission" date="2022-03" db="EMBL/GenBank/DDBJ databases">
        <title>Identification of a novel bacterium isolated from mangrove sediments.</title>
        <authorList>
            <person name="Pan X."/>
        </authorList>
    </citation>
    <scope>NUCLEOTIDE SEQUENCE</scope>
    <source>
        <strain evidence="2">B1949</strain>
    </source>
</reference>
<evidence type="ECO:0008006" key="4">
    <source>
        <dbReference type="Google" id="ProtNLM"/>
    </source>
</evidence>
<keyword evidence="3" id="KW-1185">Reference proteome</keyword>